<dbReference type="GO" id="GO:0006620">
    <property type="term" value="P:post-translational protein targeting to endoplasmic reticulum membrane"/>
    <property type="evidence" value="ECO:0007669"/>
    <property type="project" value="TreeGrafter"/>
</dbReference>
<evidence type="ECO:0008006" key="3">
    <source>
        <dbReference type="Google" id="ProtNLM"/>
    </source>
</evidence>
<keyword evidence="2" id="KW-1185">Reference proteome</keyword>
<evidence type="ECO:0000313" key="1">
    <source>
        <dbReference type="EMBL" id="KAK3321823.1"/>
    </source>
</evidence>
<dbReference type="PANTHER" id="PTHR28255:SF1">
    <property type="entry name" value="UPF0303 PROTEIN YBR137W"/>
    <property type="match status" value="1"/>
</dbReference>
<organism evidence="1 2">
    <name type="scientific">Apodospora peruviana</name>
    <dbReference type="NCBI Taxonomy" id="516989"/>
    <lineage>
        <taxon>Eukaryota</taxon>
        <taxon>Fungi</taxon>
        <taxon>Dikarya</taxon>
        <taxon>Ascomycota</taxon>
        <taxon>Pezizomycotina</taxon>
        <taxon>Sordariomycetes</taxon>
        <taxon>Sordariomycetidae</taxon>
        <taxon>Sordariales</taxon>
        <taxon>Lasiosphaeriaceae</taxon>
        <taxon>Apodospora</taxon>
    </lineage>
</organism>
<dbReference type="PANTHER" id="PTHR28255">
    <property type="match status" value="1"/>
</dbReference>
<comment type="caution">
    <text evidence="1">The sequence shown here is derived from an EMBL/GenBank/DDBJ whole genome shotgun (WGS) entry which is preliminary data.</text>
</comment>
<dbReference type="Pfam" id="PF03928">
    <property type="entry name" value="HbpS-like"/>
    <property type="match status" value="1"/>
</dbReference>
<dbReference type="InterPro" id="IPR005624">
    <property type="entry name" value="PduO/GlcC-like"/>
</dbReference>
<dbReference type="InterPro" id="IPR010371">
    <property type="entry name" value="YBR137W-like"/>
</dbReference>
<dbReference type="EMBL" id="JAUEDM010000003">
    <property type="protein sequence ID" value="KAK3321823.1"/>
    <property type="molecule type" value="Genomic_DNA"/>
</dbReference>
<gene>
    <name evidence="1" type="ORF">B0H66DRAFT_181370</name>
</gene>
<reference evidence="1" key="2">
    <citation type="submission" date="2023-06" db="EMBL/GenBank/DDBJ databases">
        <authorList>
            <consortium name="Lawrence Berkeley National Laboratory"/>
            <person name="Haridas S."/>
            <person name="Hensen N."/>
            <person name="Bonometti L."/>
            <person name="Westerberg I."/>
            <person name="Brannstrom I.O."/>
            <person name="Guillou S."/>
            <person name="Cros-Aarteil S."/>
            <person name="Calhoun S."/>
            <person name="Kuo A."/>
            <person name="Mondo S."/>
            <person name="Pangilinan J."/>
            <person name="Riley R."/>
            <person name="Labutti K."/>
            <person name="Andreopoulos B."/>
            <person name="Lipzen A."/>
            <person name="Chen C."/>
            <person name="Yanf M."/>
            <person name="Daum C."/>
            <person name="Ng V."/>
            <person name="Clum A."/>
            <person name="Steindorff A."/>
            <person name="Ohm R."/>
            <person name="Martin F."/>
            <person name="Silar P."/>
            <person name="Natvig D."/>
            <person name="Lalanne C."/>
            <person name="Gautier V."/>
            <person name="Ament-Velasquez S.L."/>
            <person name="Kruys A."/>
            <person name="Hutchinson M.I."/>
            <person name="Powell A.J."/>
            <person name="Barry K."/>
            <person name="Miller A.N."/>
            <person name="Grigoriev I.V."/>
            <person name="Debuchy R."/>
            <person name="Gladieux P."/>
            <person name="Thoren M.H."/>
            <person name="Johannesson H."/>
        </authorList>
    </citation>
    <scope>NUCLEOTIDE SEQUENCE</scope>
    <source>
        <strain evidence="1">CBS 118394</strain>
    </source>
</reference>
<sequence length="191" mass="21228">MSQKVLYSRIGPESTMDVITKPIVPISTPPTDLEAIKKESDCLTFRAFTTTDAWNLGQLLHERLSPLAIGKGTPAVISISLANSNQILFQCVTGPGTSPDNQTWVDRKRNSVLRWGCSTWYLHCKYEGDEEKFRRKFGMSEEQSGRYAIHGGGVPIRVHGVEGIVAVVVVSGLKQWEDHGVIMEAVREGWE</sequence>
<reference evidence="1" key="1">
    <citation type="journal article" date="2023" name="Mol. Phylogenet. Evol.">
        <title>Genome-scale phylogeny and comparative genomics of the fungal order Sordariales.</title>
        <authorList>
            <person name="Hensen N."/>
            <person name="Bonometti L."/>
            <person name="Westerberg I."/>
            <person name="Brannstrom I.O."/>
            <person name="Guillou S."/>
            <person name="Cros-Aarteil S."/>
            <person name="Calhoun S."/>
            <person name="Haridas S."/>
            <person name="Kuo A."/>
            <person name="Mondo S."/>
            <person name="Pangilinan J."/>
            <person name="Riley R."/>
            <person name="LaButti K."/>
            <person name="Andreopoulos B."/>
            <person name="Lipzen A."/>
            <person name="Chen C."/>
            <person name="Yan M."/>
            <person name="Daum C."/>
            <person name="Ng V."/>
            <person name="Clum A."/>
            <person name="Steindorff A."/>
            <person name="Ohm R.A."/>
            <person name="Martin F."/>
            <person name="Silar P."/>
            <person name="Natvig D.O."/>
            <person name="Lalanne C."/>
            <person name="Gautier V."/>
            <person name="Ament-Velasquez S.L."/>
            <person name="Kruys A."/>
            <person name="Hutchinson M.I."/>
            <person name="Powell A.J."/>
            <person name="Barry K."/>
            <person name="Miller A.N."/>
            <person name="Grigoriev I.V."/>
            <person name="Debuchy R."/>
            <person name="Gladieux P."/>
            <person name="Hiltunen Thoren M."/>
            <person name="Johannesson H."/>
        </authorList>
    </citation>
    <scope>NUCLEOTIDE SEQUENCE</scope>
    <source>
        <strain evidence="1">CBS 118394</strain>
    </source>
</reference>
<dbReference type="Proteomes" id="UP001283341">
    <property type="component" value="Unassembled WGS sequence"/>
</dbReference>
<dbReference type="InterPro" id="IPR038084">
    <property type="entry name" value="PduO/GlcC-like_sf"/>
</dbReference>
<proteinExistence type="predicted"/>
<dbReference type="PIRSF" id="PIRSF008757">
    <property type="entry name" value="UCP008757"/>
    <property type="match status" value="1"/>
</dbReference>
<dbReference type="AlphaFoldDB" id="A0AAE0IAY5"/>
<dbReference type="GO" id="GO:0072380">
    <property type="term" value="C:TRC complex"/>
    <property type="evidence" value="ECO:0007669"/>
    <property type="project" value="TreeGrafter"/>
</dbReference>
<evidence type="ECO:0000313" key="2">
    <source>
        <dbReference type="Proteomes" id="UP001283341"/>
    </source>
</evidence>
<dbReference type="Gene3D" id="3.30.450.150">
    <property type="entry name" value="Haem-degrading domain"/>
    <property type="match status" value="1"/>
</dbReference>
<protein>
    <recommendedName>
        <fullName evidence="3">DUF967 domain protein</fullName>
    </recommendedName>
</protein>
<dbReference type="SUPFAM" id="SSF143744">
    <property type="entry name" value="GlcG-like"/>
    <property type="match status" value="1"/>
</dbReference>
<name>A0AAE0IAY5_9PEZI</name>
<accession>A0AAE0IAY5</accession>